<keyword evidence="3 10" id="KW-0732">Signal</keyword>
<keyword evidence="5" id="KW-1015">Disulfide bond</keyword>
<evidence type="ECO:0000256" key="3">
    <source>
        <dbReference type="ARBA" id="ARBA00022729"/>
    </source>
</evidence>
<feature type="signal peptide" evidence="10">
    <location>
        <begin position="1"/>
        <end position="29"/>
    </location>
</feature>
<dbReference type="InterPro" id="IPR008972">
    <property type="entry name" value="Cupredoxin"/>
</dbReference>
<comment type="caution">
    <text evidence="12">The sequence shown here is derived from an EMBL/GenBank/DDBJ whole genome shotgun (WGS) entry which is preliminary data.</text>
</comment>
<protein>
    <recommendedName>
        <fullName evidence="11">Phytocyanin domain-containing protein</fullName>
    </recommendedName>
</protein>
<gene>
    <name evidence="12" type="ORF">Taro_018262</name>
</gene>
<dbReference type="Gene3D" id="2.60.40.420">
    <property type="entry name" value="Cupredoxins - blue copper proteins"/>
    <property type="match status" value="1"/>
</dbReference>
<dbReference type="PANTHER" id="PTHR33021:SF253">
    <property type="entry name" value="EARLY NODULIN-LIKE PROTEIN 9"/>
    <property type="match status" value="1"/>
</dbReference>
<dbReference type="AlphaFoldDB" id="A0A843UQY9"/>
<dbReference type="InterPro" id="IPR003245">
    <property type="entry name" value="Phytocyanin_dom"/>
</dbReference>
<dbReference type="SUPFAM" id="SSF49503">
    <property type="entry name" value="Cupredoxins"/>
    <property type="match status" value="1"/>
</dbReference>
<dbReference type="PROSITE" id="PS51485">
    <property type="entry name" value="PHYTOCYANIN"/>
    <property type="match status" value="1"/>
</dbReference>
<proteinExistence type="inferred from homology"/>
<dbReference type="GO" id="GO:0009055">
    <property type="term" value="F:electron transfer activity"/>
    <property type="evidence" value="ECO:0007669"/>
    <property type="project" value="InterPro"/>
</dbReference>
<keyword evidence="2" id="KW-0336">GPI-anchor</keyword>
<evidence type="ECO:0000256" key="4">
    <source>
        <dbReference type="ARBA" id="ARBA00023136"/>
    </source>
</evidence>
<evidence type="ECO:0000256" key="10">
    <source>
        <dbReference type="SAM" id="SignalP"/>
    </source>
</evidence>
<accession>A0A843UQY9</accession>
<dbReference type="InterPro" id="IPR039391">
    <property type="entry name" value="Phytocyanin-like"/>
</dbReference>
<comment type="subcellular location">
    <subcellularLocation>
        <location evidence="9">Endomembrane system</location>
        <topology evidence="9">Lipid-anchor</topology>
    </subcellularLocation>
    <subcellularLocation>
        <location evidence="1">Membrane</location>
        <topology evidence="1">Lipid-anchor</topology>
        <topology evidence="1">GPI-anchor</topology>
    </subcellularLocation>
</comment>
<feature type="domain" description="Phytocyanin" evidence="11">
    <location>
        <begin position="30"/>
        <end position="133"/>
    </location>
</feature>
<evidence type="ECO:0000256" key="2">
    <source>
        <dbReference type="ARBA" id="ARBA00022622"/>
    </source>
</evidence>
<name>A0A843UQY9_COLES</name>
<evidence type="ECO:0000256" key="8">
    <source>
        <dbReference type="ARBA" id="ARBA00035011"/>
    </source>
</evidence>
<sequence length="164" mass="17175">MAGTTTTLQGNLPMSGLLILLLVAPMAAATQFKVGDSLGWRVPSAGAESYNQWAEKNRFQKGDSLLFVYPAGQDSLLQVSKDDYGSCNTANPIKKFTDGSTTFTFSDTGAFYFISGVADNCNKGEKMVVVVLADRNAQSAASPSAPVKVAGAMGVLGSLAFFAL</sequence>
<dbReference type="CDD" id="cd11019">
    <property type="entry name" value="OsENODL1_like"/>
    <property type="match status" value="1"/>
</dbReference>
<dbReference type="Proteomes" id="UP000652761">
    <property type="component" value="Unassembled WGS sequence"/>
</dbReference>
<evidence type="ECO:0000256" key="1">
    <source>
        <dbReference type="ARBA" id="ARBA00004589"/>
    </source>
</evidence>
<dbReference type="GO" id="GO:0012505">
    <property type="term" value="C:endomembrane system"/>
    <property type="evidence" value="ECO:0007669"/>
    <property type="project" value="UniProtKB-SubCell"/>
</dbReference>
<evidence type="ECO:0000256" key="6">
    <source>
        <dbReference type="ARBA" id="ARBA00023180"/>
    </source>
</evidence>
<evidence type="ECO:0000259" key="11">
    <source>
        <dbReference type="PROSITE" id="PS51485"/>
    </source>
</evidence>
<dbReference type="OrthoDB" id="691587at2759"/>
<evidence type="ECO:0000256" key="7">
    <source>
        <dbReference type="ARBA" id="ARBA00023288"/>
    </source>
</evidence>
<evidence type="ECO:0000256" key="5">
    <source>
        <dbReference type="ARBA" id="ARBA00023157"/>
    </source>
</evidence>
<comment type="similarity">
    <text evidence="8">Belongs to the early nodulin-like (ENODL) family.</text>
</comment>
<dbReference type="FunFam" id="2.60.40.420:FF:000010">
    <property type="entry name" value="Early nodulin-like protein 1"/>
    <property type="match status" value="1"/>
</dbReference>
<keyword evidence="4" id="KW-0472">Membrane</keyword>
<keyword evidence="7" id="KW-0449">Lipoprotein</keyword>
<keyword evidence="6" id="KW-0325">Glycoprotein</keyword>
<dbReference type="GO" id="GO:0098552">
    <property type="term" value="C:side of membrane"/>
    <property type="evidence" value="ECO:0007669"/>
    <property type="project" value="UniProtKB-KW"/>
</dbReference>
<keyword evidence="13" id="KW-1185">Reference proteome</keyword>
<dbReference type="Pfam" id="PF02298">
    <property type="entry name" value="Cu_bind_like"/>
    <property type="match status" value="1"/>
</dbReference>
<evidence type="ECO:0000256" key="9">
    <source>
        <dbReference type="ARBA" id="ARBA00037868"/>
    </source>
</evidence>
<dbReference type="GO" id="GO:0005886">
    <property type="term" value="C:plasma membrane"/>
    <property type="evidence" value="ECO:0007669"/>
    <property type="project" value="TreeGrafter"/>
</dbReference>
<evidence type="ECO:0000313" key="13">
    <source>
        <dbReference type="Proteomes" id="UP000652761"/>
    </source>
</evidence>
<reference evidence="12" key="1">
    <citation type="submission" date="2017-07" db="EMBL/GenBank/DDBJ databases">
        <title>Taro Niue Genome Assembly and Annotation.</title>
        <authorList>
            <person name="Atibalentja N."/>
            <person name="Keating K."/>
            <person name="Fields C.J."/>
        </authorList>
    </citation>
    <scope>NUCLEOTIDE SEQUENCE</scope>
    <source>
        <strain evidence="12">Niue_2</strain>
        <tissue evidence="12">Leaf</tissue>
    </source>
</reference>
<dbReference type="PANTHER" id="PTHR33021">
    <property type="entry name" value="BLUE COPPER PROTEIN"/>
    <property type="match status" value="1"/>
</dbReference>
<organism evidence="12 13">
    <name type="scientific">Colocasia esculenta</name>
    <name type="common">Wild taro</name>
    <name type="synonym">Arum esculentum</name>
    <dbReference type="NCBI Taxonomy" id="4460"/>
    <lineage>
        <taxon>Eukaryota</taxon>
        <taxon>Viridiplantae</taxon>
        <taxon>Streptophyta</taxon>
        <taxon>Embryophyta</taxon>
        <taxon>Tracheophyta</taxon>
        <taxon>Spermatophyta</taxon>
        <taxon>Magnoliopsida</taxon>
        <taxon>Liliopsida</taxon>
        <taxon>Araceae</taxon>
        <taxon>Aroideae</taxon>
        <taxon>Colocasieae</taxon>
        <taxon>Colocasia</taxon>
    </lineage>
</organism>
<evidence type="ECO:0000313" key="12">
    <source>
        <dbReference type="EMBL" id="MQL85741.1"/>
    </source>
</evidence>
<dbReference type="InterPro" id="IPR041846">
    <property type="entry name" value="ENL_dom"/>
</dbReference>
<dbReference type="EMBL" id="NMUH01000847">
    <property type="protein sequence ID" value="MQL85741.1"/>
    <property type="molecule type" value="Genomic_DNA"/>
</dbReference>
<feature type="chain" id="PRO_5033004141" description="Phytocyanin domain-containing protein" evidence="10">
    <location>
        <begin position="30"/>
        <end position="164"/>
    </location>
</feature>